<evidence type="ECO:0000313" key="10">
    <source>
        <dbReference type="Proteomes" id="UP000092612"/>
    </source>
</evidence>
<feature type="transmembrane region" description="Helical" evidence="7">
    <location>
        <begin position="54"/>
        <end position="73"/>
    </location>
</feature>
<feature type="transmembrane region" description="Helical" evidence="7">
    <location>
        <begin position="343"/>
        <end position="361"/>
    </location>
</feature>
<keyword evidence="6 7" id="KW-0472">Membrane</keyword>
<evidence type="ECO:0000256" key="5">
    <source>
        <dbReference type="ARBA" id="ARBA00022989"/>
    </source>
</evidence>
<evidence type="ECO:0000256" key="7">
    <source>
        <dbReference type="SAM" id="Phobius"/>
    </source>
</evidence>
<dbReference type="KEGG" id="prn:BW723_09310"/>
<gene>
    <name evidence="9" type="ORF">LPB301_00190</name>
</gene>
<evidence type="ECO:0000256" key="6">
    <source>
        <dbReference type="ARBA" id="ARBA00023136"/>
    </source>
</evidence>
<dbReference type="Pfam" id="PF07690">
    <property type="entry name" value="MFS_1"/>
    <property type="match status" value="1"/>
</dbReference>
<organism evidence="9 10">
    <name type="scientific">Polaribacter reichenbachii</name>
    <dbReference type="NCBI Taxonomy" id="996801"/>
    <lineage>
        <taxon>Bacteria</taxon>
        <taxon>Pseudomonadati</taxon>
        <taxon>Bacteroidota</taxon>
        <taxon>Flavobacteriia</taxon>
        <taxon>Flavobacteriales</taxon>
        <taxon>Flavobacteriaceae</taxon>
    </lineage>
</organism>
<feature type="transmembrane region" description="Helical" evidence="7">
    <location>
        <begin position="172"/>
        <end position="192"/>
    </location>
</feature>
<dbReference type="EMBL" id="LSFL01000001">
    <property type="protein sequence ID" value="OBY67752.1"/>
    <property type="molecule type" value="Genomic_DNA"/>
</dbReference>
<feature type="transmembrane region" description="Helical" evidence="7">
    <location>
        <begin position="80"/>
        <end position="99"/>
    </location>
</feature>
<dbReference type="RefSeq" id="WP_068355572.1">
    <property type="nucleotide sequence ID" value="NZ_CP019337.1"/>
</dbReference>
<proteinExistence type="predicted"/>
<feature type="transmembrane region" description="Helical" evidence="7">
    <location>
        <begin position="216"/>
        <end position="235"/>
    </location>
</feature>
<name>A0A1B8U7C3_9FLAO</name>
<dbReference type="InterPro" id="IPR036259">
    <property type="entry name" value="MFS_trans_sf"/>
</dbReference>
<evidence type="ECO:0000313" key="9">
    <source>
        <dbReference type="EMBL" id="OBY67752.1"/>
    </source>
</evidence>
<keyword evidence="3" id="KW-1003">Cell membrane</keyword>
<dbReference type="CDD" id="cd17329">
    <property type="entry name" value="MFS_MdtH_MDR_like"/>
    <property type="match status" value="1"/>
</dbReference>
<dbReference type="STRING" id="996801.BW723_09310"/>
<feature type="transmembrane region" description="Helical" evidence="7">
    <location>
        <begin position="283"/>
        <end position="302"/>
    </location>
</feature>
<evidence type="ECO:0000259" key="8">
    <source>
        <dbReference type="PROSITE" id="PS50850"/>
    </source>
</evidence>
<dbReference type="AlphaFoldDB" id="A0A1B8U7C3"/>
<dbReference type="SUPFAM" id="SSF103473">
    <property type="entry name" value="MFS general substrate transporter"/>
    <property type="match status" value="1"/>
</dbReference>
<keyword evidence="5 7" id="KW-1133">Transmembrane helix</keyword>
<keyword evidence="2" id="KW-0813">Transport</keyword>
<feature type="transmembrane region" description="Helical" evidence="7">
    <location>
        <begin position="308"/>
        <end position="331"/>
    </location>
</feature>
<dbReference type="InterPro" id="IPR050171">
    <property type="entry name" value="MFS_Transporters"/>
</dbReference>
<protein>
    <submittedName>
        <fullName evidence="9">MFS transporter</fullName>
    </submittedName>
</protein>
<feature type="transmembrane region" description="Helical" evidence="7">
    <location>
        <begin position="105"/>
        <end position="133"/>
    </location>
</feature>
<keyword evidence="10" id="KW-1185">Reference proteome</keyword>
<dbReference type="OrthoDB" id="5379144at2"/>
<comment type="subcellular location">
    <subcellularLocation>
        <location evidence="1">Cell membrane</location>
        <topology evidence="1">Multi-pass membrane protein</topology>
    </subcellularLocation>
</comment>
<dbReference type="PANTHER" id="PTHR23517:SF3">
    <property type="entry name" value="INTEGRAL MEMBRANE TRANSPORT PROTEIN"/>
    <property type="match status" value="1"/>
</dbReference>
<evidence type="ECO:0000256" key="3">
    <source>
        <dbReference type="ARBA" id="ARBA00022475"/>
    </source>
</evidence>
<dbReference type="Proteomes" id="UP000092612">
    <property type="component" value="Unassembled WGS sequence"/>
</dbReference>
<dbReference type="GO" id="GO:0005886">
    <property type="term" value="C:plasma membrane"/>
    <property type="evidence" value="ECO:0007669"/>
    <property type="project" value="UniProtKB-SubCell"/>
</dbReference>
<keyword evidence="4 7" id="KW-0812">Transmembrane</keyword>
<dbReference type="Gene3D" id="1.20.1250.20">
    <property type="entry name" value="MFS general substrate transporter like domains"/>
    <property type="match status" value="1"/>
</dbReference>
<dbReference type="GO" id="GO:0022857">
    <property type="term" value="F:transmembrane transporter activity"/>
    <property type="evidence" value="ECO:0007669"/>
    <property type="project" value="InterPro"/>
</dbReference>
<evidence type="ECO:0000256" key="2">
    <source>
        <dbReference type="ARBA" id="ARBA00022448"/>
    </source>
</evidence>
<dbReference type="PANTHER" id="PTHR23517">
    <property type="entry name" value="RESISTANCE PROTEIN MDTM, PUTATIVE-RELATED-RELATED"/>
    <property type="match status" value="1"/>
</dbReference>
<dbReference type="PROSITE" id="PS50850">
    <property type="entry name" value="MFS"/>
    <property type="match status" value="1"/>
</dbReference>
<feature type="transmembrane region" description="Helical" evidence="7">
    <location>
        <begin position="373"/>
        <end position="396"/>
    </location>
</feature>
<comment type="caution">
    <text evidence="9">The sequence shown here is derived from an EMBL/GenBank/DDBJ whole genome shotgun (WGS) entry which is preliminary data.</text>
</comment>
<feature type="transmembrane region" description="Helical" evidence="7">
    <location>
        <begin position="145"/>
        <end position="166"/>
    </location>
</feature>
<evidence type="ECO:0000256" key="4">
    <source>
        <dbReference type="ARBA" id="ARBA00022692"/>
    </source>
</evidence>
<feature type="domain" description="Major facilitator superfamily (MFS) profile" evidence="8">
    <location>
        <begin position="18"/>
        <end position="397"/>
    </location>
</feature>
<accession>A0A1B8U7C3</accession>
<sequence>MKKLFTNYINTFKGLSTEVWWLSLITLINRAGTMVIPFLSLYLNKSLGFSLENIGWILSFWGLGSVVGTWLGGKLTDKVGYYKVMFVSLLFTGIFFFLLQYITTFVGFCFGIFIVMLVADIFRPAMFVALSAYSKPENKTRSVTLIRLAINLGFSAGPAVGGLIITNIGYNGLFWVDGITCVLAAILLLKVLHPKKAKVLDLVKVEKPVSVYSDKIFWLFFIAMFIFGFTFMQYFSTMPLYYKDICFLSEFEIGLLMGFNGFFIFVFEMPLISWLVNSKHSKVKLIALGLLLVAISFVVLNFTSWLGILLIGMLFMTVGEMIAFPFSNSFALERGKKGNQGEYMAMYAMSFSLASIFSHNTGMQMIDKFGYEFTWYFMSAFAFLGVGILVFLLKILQKKSNQNQRNFTRLNK</sequence>
<reference evidence="10" key="1">
    <citation type="submission" date="2016-02" db="EMBL/GenBank/DDBJ databases">
        <title>Paenibacillus sp. LPB0068, isolated from Crassostrea gigas.</title>
        <authorList>
            <person name="Shin S.-K."/>
            <person name="Yi H."/>
        </authorList>
    </citation>
    <scope>NUCLEOTIDE SEQUENCE [LARGE SCALE GENOMIC DNA]</scope>
    <source>
        <strain evidence="10">KCTC 23969</strain>
    </source>
</reference>
<evidence type="ECO:0000256" key="1">
    <source>
        <dbReference type="ARBA" id="ARBA00004651"/>
    </source>
</evidence>
<dbReference type="InterPro" id="IPR020846">
    <property type="entry name" value="MFS_dom"/>
</dbReference>
<feature type="transmembrane region" description="Helical" evidence="7">
    <location>
        <begin position="255"/>
        <end position="276"/>
    </location>
</feature>
<feature type="transmembrane region" description="Helical" evidence="7">
    <location>
        <begin position="20"/>
        <end position="42"/>
    </location>
</feature>
<dbReference type="InterPro" id="IPR011701">
    <property type="entry name" value="MFS"/>
</dbReference>